<dbReference type="AlphaFoldDB" id="A0A0H3LZY9"/>
<dbReference type="RefSeq" id="WP_011155397.1">
    <property type="nucleotide sequence ID" value="NC_005295.2"/>
</dbReference>
<proteinExistence type="predicted"/>
<accession>A0A0H3LZY9</accession>
<evidence type="ECO:0000256" key="1">
    <source>
        <dbReference type="SAM" id="Phobius"/>
    </source>
</evidence>
<dbReference type="KEGG" id="erw:ERWE_CDS_07550"/>
<dbReference type="KEGG" id="eru:Erum7180"/>
<keyword evidence="1" id="KW-1133">Transmembrane helix</keyword>
<dbReference type="HOGENOM" id="CLU_1097254_0_0_5"/>
<reference evidence="2 3" key="1">
    <citation type="journal article" date="2006" name="J. Bacteriol.">
        <title>Comparative genomic analysis of three strains of Ehrlichia ruminantium reveals an active process of genome size plasticity.</title>
        <authorList>
            <person name="Frutos R."/>
            <person name="Viari A."/>
            <person name="Ferraz C."/>
            <person name="Morgat A."/>
            <person name="Eychenie S."/>
            <person name="Kandassami Y."/>
            <person name="Chantal I."/>
            <person name="Bensaid A."/>
            <person name="Coissac E."/>
            <person name="Vachiery N."/>
            <person name="Demaille J."/>
            <person name="Martinez D."/>
        </authorList>
    </citation>
    <scope>NUCLEOTIDE SEQUENCE [LARGE SCALE GENOMIC DNA]</scope>
    <source>
        <strain evidence="2 3">Welgevonden</strain>
    </source>
</reference>
<feature type="transmembrane region" description="Helical" evidence="1">
    <location>
        <begin position="6"/>
        <end position="27"/>
    </location>
</feature>
<sequence>MKLSLYIVSTIGVIILLFCLMLILYCIDIAYANIKNCVFNNTGKTKNAVNLSIENRVKNSVLCGLKKEFRSTLRNFCDYNNVNSVAAKSAQYGGLMVKAGSKYIQDLISEIDDRIVNQYITGRVLSLEVLIMQFEDTIYTICNEETIQCELQRVLYVRLLVNNILKLTKSICEQSDIELMEIYGMKFEYALSFIHSGFTYIMKNICTLSGNVYCNNQKQLCTDDVTFTTISLYDINHCISH</sequence>
<evidence type="ECO:0000313" key="2">
    <source>
        <dbReference type="EMBL" id="CAI27249.1"/>
    </source>
</evidence>
<keyword evidence="3" id="KW-1185">Reference proteome</keyword>
<gene>
    <name evidence="2" type="ordered locus">ERWE_CDS_07550</name>
</gene>
<organism evidence="2 3">
    <name type="scientific">Ehrlichia ruminantium (strain Welgevonden)</name>
    <dbReference type="NCBI Taxonomy" id="254945"/>
    <lineage>
        <taxon>Bacteria</taxon>
        <taxon>Pseudomonadati</taxon>
        <taxon>Pseudomonadota</taxon>
        <taxon>Alphaproteobacteria</taxon>
        <taxon>Rickettsiales</taxon>
        <taxon>Anaplasmataceae</taxon>
        <taxon>Ehrlichia</taxon>
    </lineage>
</organism>
<dbReference type="Proteomes" id="UP000001021">
    <property type="component" value="Chromosome"/>
</dbReference>
<keyword evidence="1" id="KW-0812">Transmembrane</keyword>
<dbReference type="EMBL" id="CR925678">
    <property type="protein sequence ID" value="CAI27249.1"/>
    <property type="molecule type" value="Genomic_DNA"/>
</dbReference>
<protein>
    <submittedName>
        <fullName evidence="2">Uncharacterized protein</fullName>
    </submittedName>
</protein>
<evidence type="ECO:0000313" key="3">
    <source>
        <dbReference type="Proteomes" id="UP000001021"/>
    </source>
</evidence>
<name>A0A0H3LZY9_EHRRW</name>
<dbReference type="GeneID" id="33057667"/>
<keyword evidence="1" id="KW-0472">Membrane</keyword>